<sequence>MAMKLSLGTNVLHSMIYKVGDSMTGKQKRFLRALASTMPAVVMIGKGGLEASVVDSARAAITARELIKVKVLNNAPVDPTDTFEELADMLGAELVQVIGHNGVLYKAKKEPKIILPQ</sequence>
<proteinExistence type="predicted"/>
<name>A0A380NGJ2_9FIRM</name>
<keyword evidence="5" id="KW-1185">Reference proteome</keyword>
<dbReference type="Proteomes" id="UP000255367">
    <property type="component" value="Unassembled WGS sequence"/>
</dbReference>
<dbReference type="SMART" id="SM01103">
    <property type="entry name" value="CRS1_YhbY"/>
    <property type="match status" value="1"/>
</dbReference>
<dbReference type="SUPFAM" id="SSF75471">
    <property type="entry name" value="YhbY-like"/>
    <property type="match status" value="1"/>
</dbReference>
<dbReference type="Pfam" id="PF01985">
    <property type="entry name" value="CRS1_YhbY"/>
    <property type="match status" value="1"/>
</dbReference>
<reference evidence="4 5" key="1">
    <citation type="submission" date="2018-06" db="EMBL/GenBank/DDBJ databases">
        <authorList>
            <consortium name="Pathogen Informatics"/>
            <person name="Doyle S."/>
        </authorList>
    </citation>
    <scope>NUCLEOTIDE SEQUENCE [LARGE SCALE GENOMIC DNA]</scope>
    <source>
        <strain evidence="4 5">NCTC12020</strain>
    </source>
</reference>
<dbReference type="GO" id="GO:0003723">
    <property type="term" value="F:RNA binding"/>
    <property type="evidence" value="ECO:0007669"/>
    <property type="project" value="UniProtKB-UniRule"/>
</dbReference>
<dbReference type="Gene3D" id="3.30.110.60">
    <property type="entry name" value="YhbY-like"/>
    <property type="match status" value="1"/>
</dbReference>
<dbReference type="InterPro" id="IPR035920">
    <property type="entry name" value="YhbY-like_sf"/>
</dbReference>
<dbReference type="AlphaFoldDB" id="A0A380NGJ2"/>
<accession>A0A380NGJ2</accession>
<dbReference type="InterPro" id="IPR017924">
    <property type="entry name" value="RNA-binding_YhbY"/>
</dbReference>
<evidence type="ECO:0000256" key="2">
    <source>
        <dbReference type="PROSITE-ProRule" id="PRU00626"/>
    </source>
</evidence>
<feature type="domain" description="CRM" evidence="3">
    <location>
        <begin position="21"/>
        <end position="117"/>
    </location>
</feature>
<protein>
    <submittedName>
        <fullName evidence="4">RNA-binding protein YhbY</fullName>
    </submittedName>
</protein>
<keyword evidence="1 2" id="KW-0694">RNA-binding</keyword>
<dbReference type="PANTHER" id="PTHR40065">
    <property type="entry name" value="RNA-BINDING PROTEIN YHBY"/>
    <property type="match status" value="1"/>
</dbReference>
<evidence type="ECO:0000259" key="3">
    <source>
        <dbReference type="PROSITE" id="PS51295"/>
    </source>
</evidence>
<dbReference type="InterPro" id="IPR001890">
    <property type="entry name" value="RNA-binding_CRM"/>
</dbReference>
<evidence type="ECO:0000313" key="4">
    <source>
        <dbReference type="EMBL" id="SUP40558.1"/>
    </source>
</evidence>
<dbReference type="InterPro" id="IPR051925">
    <property type="entry name" value="RNA-binding_domain"/>
</dbReference>
<dbReference type="EMBL" id="UHIO01000001">
    <property type="protein sequence ID" value="SUP40558.1"/>
    <property type="molecule type" value="Genomic_DNA"/>
</dbReference>
<dbReference type="NCBIfam" id="TIGR00253">
    <property type="entry name" value="RNA_bind_YhbY"/>
    <property type="match status" value="1"/>
</dbReference>
<evidence type="ECO:0000313" key="5">
    <source>
        <dbReference type="Proteomes" id="UP000255367"/>
    </source>
</evidence>
<gene>
    <name evidence="4" type="primary">yhbY</name>
    <name evidence="4" type="ORF">NCTC12020_00325</name>
</gene>
<dbReference type="PROSITE" id="PS51295">
    <property type="entry name" value="CRM"/>
    <property type="match status" value="1"/>
</dbReference>
<organism evidence="4 5">
    <name type="scientific">Veillonella criceti</name>
    <dbReference type="NCBI Taxonomy" id="103891"/>
    <lineage>
        <taxon>Bacteria</taxon>
        <taxon>Bacillati</taxon>
        <taxon>Bacillota</taxon>
        <taxon>Negativicutes</taxon>
        <taxon>Veillonellales</taxon>
        <taxon>Veillonellaceae</taxon>
        <taxon>Veillonella</taxon>
    </lineage>
</organism>
<dbReference type="PANTHER" id="PTHR40065:SF3">
    <property type="entry name" value="RNA-BINDING PROTEIN YHBY"/>
    <property type="match status" value="1"/>
</dbReference>
<evidence type="ECO:0000256" key="1">
    <source>
        <dbReference type="ARBA" id="ARBA00022884"/>
    </source>
</evidence>